<proteinExistence type="predicted"/>
<sequence>MCCNSKKEFSEVWQSKSKRLSMTGKVTKKNYTLEPNKTKKKKKKNSEWKNELEKLQKRGKQCRSFFNESYEVIAHAMSVYSETFGQLNQFAIQKLQKHASEELNVAERIHENVQDLHKQKNSIEKALIEHEKQFEEAFSIIESVFSHQRKHSMTASLVQVDSEKHAKKEVSRKLSMENNDLTRTRVEEYVDRLTNSSPTTIITTKSRDEVMTTLLPRIEGNENGHNSAIAIENMKEKVNEFIRNGGFSKLRRLENEFIYEPLYTRENRYRFGTVYINIILCDDKLFVEYEPNSRLSLQEFVDKYGPKEIKKLSLKDPSQKTKKCNVSSRTHRSSDYFFNAIDQSLPLK</sequence>
<evidence type="ECO:0000256" key="1">
    <source>
        <dbReference type="SAM" id="Coils"/>
    </source>
</evidence>
<dbReference type="Proteomes" id="UP000023152">
    <property type="component" value="Unassembled WGS sequence"/>
</dbReference>
<keyword evidence="4" id="KW-1185">Reference proteome</keyword>
<dbReference type="EMBL" id="ASPP01009146">
    <property type="protein sequence ID" value="ETO24557.1"/>
    <property type="molecule type" value="Genomic_DNA"/>
</dbReference>
<keyword evidence="1" id="KW-0175">Coiled coil</keyword>
<evidence type="ECO:0000313" key="3">
    <source>
        <dbReference type="EMBL" id="ETO24557.1"/>
    </source>
</evidence>
<name>X6NGR7_RETFI</name>
<evidence type="ECO:0000256" key="2">
    <source>
        <dbReference type="SAM" id="MobiDB-lite"/>
    </source>
</evidence>
<protein>
    <submittedName>
        <fullName evidence="3">Uncharacterized protein</fullName>
    </submittedName>
</protein>
<evidence type="ECO:0000313" key="4">
    <source>
        <dbReference type="Proteomes" id="UP000023152"/>
    </source>
</evidence>
<organism evidence="3 4">
    <name type="scientific">Reticulomyxa filosa</name>
    <dbReference type="NCBI Taxonomy" id="46433"/>
    <lineage>
        <taxon>Eukaryota</taxon>
        <taxon>Sar</taxon>
        <taxon>Rhizaria</taxon>
        <taxon>Retaria</taxon>
        <taxon>Foraminifera</taxon>
        <taxon>Monothalamids</taxon>
        <taxon>Reticulomyxidae</taxon>
        <taxon>Reticulomyxa</taxon>
    </lineage>
</organism>
<feature type="region of interest" description="Disordered" evidence="2">
    <location>
        <begin position="24"/>
        <end position="48"/>
    </location>
</feature>
<feature type="coiled-coil region" evidence="1">
    <location>
        <begin position="106"/>
        <end position="133"/>
    </location>
</feature>
<reference evidence="3 4" key="1">
    <citation type="journal article" date="2013" name="Curr. Biol.">
        <title>The Genome of the Foraminiferan Reticulomyxa filosa.</title>
        <authorList>
            <person name="Glockner G."/>
            <person name="Hulsmann N."/>
            <person name="Schleicher M."/>
            <person name="Noegel A.A."/>
            <person name="Eichinger L."/>
            <person name="Gallinger C."/>
            <person name="Pawlowski J."/>
            <person name="Sierra R."/>
            <person name="Euteneuer U."/>
            <person name="Pillet L."/>
            <person name="Moustafa A."/>
            <person name="Platzer M."/>
            <person name="Groth M."/>
            <person name="Szafranski K."/>
            <person name="Schliwa M."/>
        </authorList>
    </citation>
    <scope>NUCLEOTIDE SEQUENCE [LARGE SCALE GENOMIC DNA]</scope>
</reference>
<dbReference type="AlphaFoldDB" id="X6NGR7"/>
<comment type="caution">
    <text evidence="3">The sequence shown here is derived from an EMBL/GenBank/DDBJ whole genome shotgun (WGS) entry which is preliminary data.</text>
</comment>
<gene>
    <name evidence="3" type="ORF">RFI_12602</name>
</gene>
<accession>X6NGR7</accession>